<dbReference type="EMBL" id="MQVX01000001">
    <property type="protein sequence ID" value="PQJ16625.1"/>
    <property type="molecule type" value="Genomic_DNA"/>
</dbReference>
<proteinExistence type="predicted"/>
<dbReference type="Proteomes" id="UP000239366">
    <property type="component" value="Unassembled WGS sequence"/>
</dbReference>
<dbReference type="RefSeq" id="WP_105002294.1">
    <property type="nucleotide sequence ID" value="NZ_MQVX01000001.1"/>
</dbReference>
<accession>A0A2S7TAR9</accession>
<dbReference type="AlphaFoldDB" id="A0A2S7TAR9"/>
<evidence type="ECO:0000313" key="2">
    <source>
        <dbReference type="Proteomes" id="UP000239366"/>
    </source>
</evidence>
<evidence type="ECO:0000313" key="1">
    <source>
        <dbReference type="EMBL" id="PQJ16625.1"/>
    </source>
</evidence>
<gene>
    <name evidence="1" type="ORF">BST99_13685</name>
</gene>
<keyword evidence="2" id="KW-1185">Reference proteome</keyword>
<sequence length="187" mass="21521">MEINLKNANHQELIRAWETIIDPRKAQEGLSPQLAFRQLIIRAFELEGAEVRFPYQVKEDQERDALENLDGVIYLNGHSCIVESHCLSKGGVTSRRANVSSGHISRFRSKLMNRPGYAVGSVFSATGFSPSALMQAQLSLPQTILLWSEEEIKECLYRQTFTKAFKIKNRRFFEQLIPDYDHRVDYL</sequence>
<reference evidence="2" key="1">
    <citation type="submission" date="2016-11" db="EMBL/GenBank/DDBJ databases">
        <title>Trade-off between light-utilization and light-protection in marine flavobacteria.</title>
        <authorList>
            <person name="Kumagai Y."/>
            <person name="Yoshizawa S."/>
            <person name="Kogure K."/>
        </authorList>
    </citation>
    <scope>NUCLEOTIDE SEQUENCE [LARGE SCALE GENOMIC DNA]</scope>
    <source>
        <strain evidence="2">SG-18</strain>
    </source>
</reference>
<comment type="caution">
    <text evidence="1">The sequence shown here is derived from an EMBL/GenBank/DDBJ whole genome shotgun (WGS) entry which is preliminary data.</text>
</comment>
<evidence type="ECO:0008006" key="3">
    <source>
        <dbReference type="Google" id="ProtNLM"/>
    </source>
</evidence>
<protein>
    <recommendedName>
        <fullName evidence="3">Restriction endonuclease type IV Mrr domain-containing protein</fullName>
    </recommendedName>
</protein>
<dbReference type="OrthoDB" id="483959at2"/>
<organism evidence="1 2">
    <name type="scientific">Aureicoccus marinus</name>
    <dbReference type="NCBI Taxonomy" id="754435"/>
    <lineage>
        <taxon>Bacteria</taxon>
        <taxon>Pseudomonadati</taxon>
        <taxon>Bacteroidota</taxon>
        <taxon>Flavobacteriia</taxon>
        <taxon>Flavobacteriales</taxon>
        <taxon>Flavobacteriaceae</taxon>
        <taxon>Aureicoccus</taxon>
    </lineage>
</organism>
<name>A0A2S7TAR9_9FLAO</name>